<reference evidence="2 3" key="1">
    <citation type="journal article" date="2010" name="Stand. Genomic Sci.">
        <title>Complete genome sequence of Ignisphaera aggregans type strain (AQ1.S1).</title>
        <authorList>
            <person name="Goker M."/>
            <person name="Held B."/>
            <person name="Lapidus A."/>
            <person name="Nolan M."/>
            <person name="Spring S."/>
            <person name="Yasawong M."/>
            <person name="Lucas S."/>
            <person name="Glavina Del Rio T."/>
            <person name="Tice H."/>
            <person name="Cheng J.F."/>
            <person name="Goodwin L."/>
            <person name="Tapia R."/>
            <person name="Pitluck S."/>
            <person name="Liolios K."/>
            <person name="Ivanova N."/>
            <person name="Mavromatis K."/>
            <person name="Mikhailova N."/>
            <person name="Pati A."/>
            <person name="Chen A."/>
            <person name="Palaniappan K."/>
            <person name="Brambilla E."/>
            <person name="Land M."/>
            <person name="Hauser L."/>
            <person name="Chang Y.J."/>
            <person name="Jeffries C.D."/>
            <person name="Brettin T."/>
            <person name="Detter J.C."/>
            <person name="Han C."/>
            <person name="Rohde M."/>
            <person name="Sikorski J."/>
            <person name="Woyke T."/>
            <person name="Bristow J."/>
            <person name="Eisen J.A."/>
            <person name="Markowitz V."/>
            <person name="Hugenholtz P."/>
            <person name="Kyrpides N.C."/>
            <person name="Klenk H.P."/>
        </authorList>
    </citation>
    <scope>NUCLEOTIDE SEQUENCE [LARGE SCALE GENOMIC DNA]</scope>
    <source>
        <strain evidence="3">DSM 17230 / JCM 13409 / AQ1.S1</strain>
    </source>
</reference>
<dbReference type="AlphaFoldDB" id="E0ST35"/>
<feature type="transmembrane region" description="Helical" evidence="1">
    <location>
        <begin position="92"/>
        <end position="113"/>
    </location>
</feature>
<gene>
    <name evidence="2" type="ordered locus">Igag_1903</name>
</gene>
<keyword evidence="1" id="KW-1133">Transmembrane helix</keyword>
<name>E0ST35_IGNAA</name>
<proteinExistence type="predicted"/>
<dbReference type="BioCyc" id="IAGG583356:GHAH-1892-MONOMER"/>
<keyword evidence="1" id="KW-0472">Membrane</keyword>
<evidence type="ECO:0000256" key="1">
    <source>
        <dbReference type="SAM" id="Phobius"/>
    </source>
</evidence>
<organism evidence="2 3">
    <name type="scientific">Ignisphaera aggregans (strain DSM 17230 / JCM 13409 / AQ1.S1)</name>
    <dbReference type="NCBI Taxonomy" id="583356"/>
    <lineage>
        <taxon>Archaea</taxon>
        <taxon>Thermoproteota</taxon>
        <taxon>Thermoprotei</taxon>
        <taxon>Desulfurococcales</taxon>
        <taxon>Desulfurococcaceae</taxon>
        <taxon>Ignisphaera</taxon>
    </lineage>
</organism>
<keyword evidence="3" id="KW-1185">Reference proteome</keyword>
<evidence type="ECO:0000313" key="3">
    <source>
        <dbReference type="Proteomes" id="UP000001304"/>
    </source>
</evidence>
<dbReference type="EMBL" id="CP002098">
    <property type="protein sequence ID" value="ADM28696.1"/>
    <property type="molecule type" value="Genomic_DNA"/>
</dbReference>
<sequence>MALILNLDLFQSTLILTMGMVVIVLIGIAIFNRLVKSSSEGSEMYIGGESEDVLSLKIPSSEALYWGLVRRVLGNTYRILRDIVHSGILNEWYVYMTLSFVVLLILAVTYVAMVR</sequence>
<accession>E0ST35</accession>
<dbReference type="HOGENOM" id="CLU_2103465_0_0_2"/>
<protein>
    <submittedName>
        <fullName evidence="2">Uncharacterized protein</fullName>
    </submittedName>
</protein>
<feature type="transmembrane region" description="Helical" evidence="1">
    <location>
        <begin position="12"/>
        <end position="35"/>
    </location>
</feature>
<dbReference type="KEGG" id="iag:Igag_1903"/>
<evidence type="ECO:0000313" key="2">
    <source>
        <dbReference type="EMBL" id="ADM28696.1"/>
    </source>
</evidence>
<keyword evidence="1" id="KW-0812">Transmembrane</keyword>
<dbReference type="STRING" id="583356.Igag_1903"/>
<dbReference type="Proteomes" id="UP000001304">
    <property type="component" value="Chromosome"/>
</dbReference>